<keyword evidence="1" id="KW-0812">Transmembrane</keyword>
<accession>A0A1I1LQK1</accession>
<proteinExistence type="predicted"/>
<dbReference type="AlphaFoldDB" id="A0A1I1LQK1"/>
<evidence type="ECO:0000313" key="3">
    <source>
        <dbReference type="Proteomes" id="UP000198598"/>
    </source>
</evidence>
<name>A0A1I1LQK1_9BACT</name>
<gene>
    <name evidence="2" type="ORF">SAMN05216167_102300</name>
</gene>
<dbReference type="EMBL" id="FOLQ01000002">
    <property type="protein sequence ID" value="SFC74832.1"/>
    <property type="molecule type" value="Genomic_DNA"/>
</dbReference>
<dbReference type="Proteomes" id="UP000198598">
    <property type="component" value="Unassembled WGS sequence"/>
</dbReference>
<keyword evidence="1" id="KW-1133">Transmembrane helix</keyword>
<feature type="transmembrane region" description="Helical" evidence="1">
    <location>
        <begin position="21"/>
        <end position="42"/>
    </location>
</feature>
<feature type="transmembrane region" description="Helical" evidence="1">
    <location>
        <begin position="108"/>
        <end position="127"/>
    </location>
</feature>
<feature type="transmembrane region" description="Helical" evidence="1">
    <location>
        <begin position="48"/>
        <end position="68"/>
    </location>
</feature>
<reference evidence="2 3" key="1">
    <citation type="submission" date="2016-10" db="EMBL/GenBank/DDBJ databases">
        <authorList>
            <person name="de Groot N.N."/>
        </authorList>
    </citation>
    <scope>NUCLEOTIDE SEQUENCE [LARGE SCALE GENOMIC DNA]</scope>
    <source>
        <strain evidence="2 3">DSM 26130</strain>
    </source>
</reference>
<evidence type="ECO:0000256" key="1">
    <source>
        <dbReference type="SAM" id="Phobius"/>
    </source>
</evidence>
<feature type="transmembrane region" description="Helical" evidence="1">
    <location>
        <begin position="80"/>
        <end position="96"/>
    </location>
</feature>
<dbReference type="Pfam" id="PF10067">
    <property type="entry name" value="DUF2306"/>
    <property type="match status" value="1"/>
</dbReference>
<evidence type="ECO:0000313" key="2">
    <source>
        <dbReference type="EMBL" id="SFC74832.1"/>
    </source>
</evidence>
<organism evidence="2 3">
    <name type="scientific">Spirosoma endophyticum</name>
    <dbReference type="NCBI Taxonomy" id="662367"/>
    <lineage>
        <taxon>Bacteria</taxon>
        <taxon>Pseudomonadati</taxon>
        <taxon>Bacteroidota</taxon>
        <taxon>Cytophagia</taxon>
        <taxon>Cytophagales</taxon>
        <taxon>Cytophagaceae</taxon>
        <taxon>Spirosoma</taxon>
    </lineage>
</organism>
<dbReference type="InterPro" id="IPR018750">
    <property type="entry name" value="DUF2306_membrane"/>
</dbReference>
<sequence length="139" mass="15710">MLTGALVIVNPKMGTLHKRLGYGYVVSMLLLNSTAFQIYHLFGHFGPFHVLAIMSLICVLGGIIPALARQHVRNWLHWHYYFMTWSVVGLYAAFWAELFTRTLPMGQFWPVVLGATGVTSWLGSYFIRKHAARLLASAK</sequence>
<protein>
    <submittedName>
        <fullName evidence="2">Predicted membrane protein</fullName>
    </submittedName>
</protein>
<keyword evidence="3" id="KW-1185">Reference proteome</keyword>
<keyword evidence="1" id="KW-0472">Membrane</keyword>